<gene>
    <name evidence="1" type="ORF">PoB_002624200</name>
</gene>
<protein>
    <submittedName>
        <fullName evidence="1">Uncharacterized protein</fullName>
    </submittedName>
</protein>
<sequence>MSKVKVLLTTHQRVSHNLIMSIVKVLLTTHQRVSHNLIMSKVKVLLTTHQRVSHNLIMSTWQPCGRVPGFYSTLMYDCKAREGRLSALSLASKPHRFIHPPNLSLSVVGQIAANGQGMTARTLRLRWSQGFFAYVGQGSRPYDEF</sequence>
<name>A0AAV3ZXC8_9GAST</name>
<proteinExistence type="predicted"/>
<comment type="caution">
    <text evidence="1">The sequence shown here is derived from an EMBL/GenBank/DDBJ whole genome shotgun (WGS) entry which is preliminary data.</text>
</comment>
<keyword evidence="2" id="KW-1185">Reference proteome</keyword>
<dbReference type="AlphaFoldDB" id="A0AAV3ZXC8"/>
<evidence type="ECO:0000313" key="2">
    <source>
        <dbReference type="Proteomes" id="UP000735302"/>
    </source>
</evidence>
<accession>A0AAV3ZXC8</accession>
<dbReference type="EMBL" id="BLXT01003024">
    <property type="protein sequence ID" value="GFN99736.1"/>
    <property type="molecule type" value="Genomic_DNA"/>
</dbReference>
<evidence type="ECO:0000313" key="1">
    <source>
        <dbReference type="EMBL" id="GFN99736.1"/>
    </source>
</evidence>
<reference evidence="1 2" key="1">
    <citation type="journal article" date="2021" name="Elife">
        <title>Chloroplast acquisition without the gene transfer in kleptoplastic sea slugs, Plakobranchus ocellatus.</title>
        <authorList>
            <person name="Maeda T."/>
            <person name="Takahashi S."/>
            <person name="Yoshida T."/>
            <person name="Shimamura S."/>
            <person name="Takaki Y."/>
            <person name="Nagai Y."/>
            <person name="Toyoda A."/>
            <person name="Suzuki Y."/>
            <person name="Arimoto A."/>
            <person name="Ishii H."/>
            <person name="Satoh N."/>
            <person name="Nishiyama T."/>
            <person name="Hasebe M."/>
            <person name="Maruyama T."/>
            <person name="Minagawa J."/>
            <person name="Obokata J."/>
            <person name="Shigenobu S."/>
        </authorList>
    </citation>
    <scope>NUCLEOTIDE SEQUENCE [LARGE SCALE GENOMIC DNA]</scope>
</reference>
<organism evidence="1 2">
    <name type="scientific">Plakobranchus ocellatus</name>
    <dbReference type="NCBI Taxonomy" id="259542"/>
    <lineage>
        <taxon>Eukaryota</taxon>
        <taxon>Metazoa</taxon>
        <taxon>Spiralia</taxon>
        <taxon>Lophotrochozoa</taxon>
        <taxon>Mollusca</taxon>
        <taxon>Gastropoda</taxon>
        <taxon>Heterobranchia</taxon>
        <taxon>Euthyneura</taxon>
        <taxon>Panpulmonata</taxon>
        <taxon>Sacoglossa</taxon>
        <taxon>Placobranchoidea</taxon>
        <taxon>Plakobranchidae</taxon>
        <taxon>Plakobranchus</taxon>
    </lineage>
</organism>
<dbReference type="Proteomes" id="UP000735302">
    <property type="component" value="Unassembled WGS sequence"/>
</dbReference>